<dbReference type="CDD" id="cd06171">
    <property type="entry name" value="Sigma70_r4"/>
    <property type="match status" value="1"/>
</dbReference>
<accession>E6QHW9</accession>
<evidence type="ECO:0000256" key="3">
    <source>
        <dbReference type="ARBA" id="ARBA00023082"/>
    </source>
</evidence>
<dbReference type="InterPro" id="IPR007627">
    <property type="entry name" value="RNA_pol_sigma70_r2"/>
</dbReference>
<feature type="domain" description="RNA polymerase sigma factor 70 region 4 type 2" evidence="7">
    <location>
        <begin position="126"/>
        <end position="174"/>
    </location>
</feature>
<dbReference type="InterPro" id="IPR014284">
    <property type="entry name" value="RNA_pol_sigma-70_dom"/>
</dbReference>
<dbReference type="GO" id="GO:0003677">
    <property type="term" value="F:DNA binding"/>
    <property type="evidence" value="ECO:0007669"/>
    <property type="project" value="UniProtKB-KW"/>
</dbReference>
<keyword evidence="2" id="KW-0805">Transcription regulation</keyword>
<dbReference type="PANTHER" id="PTHR43133">
    <property type="entry name" value="RNA POLYMERASE ECF-TYPE SIGMA FACTO"/>
    <property type="match status" value="1"/>
</dbReference>
<dbReference type="GO" id="GO:0016987">
    <property type="term" value="F:sigma factor activity"/>
    <property type="evidence" value="ECO:0007669"/>
    <property type="project" value="UniProtKB-KW"/>
</dbReference>
<feature type="domain" description="RNA polymerase sigma-70 region 2" evidence="6">
    <location>
        <begin position="25"/>
        <end position="91"/>
    </location>
</feature>
<name>E6QHW9_9ZZZZ</name>
<keyword evidence="4" id="KW-0238">DNA-binding</keyword>
<evidence type="ECO:0000256" key="5">
    <source>
        <dbReference type="ARBA" id="ARBA00023163"/>
    </source>
</evidence>
<reference evidence="8" key="1">
    <citation type="submission" date="2009-10" db="EMBL/GenBank/DDBJ databases">
        <title>Diversity of trophic interactions inside an arsenic-rich microbial ecosystem.</title>
        <authorList>
            <person name="Bertin P.N."/>
            <person name="Heinrich-Salmeron A."/>
            <person name="Pelletier E."/>
            <person name="Goulhen-Chollet F."/>
            <person name="Arsene-Ploetze F."/>
            <person name="Gallien S."/>
            <person name="Calteau A."/>
            <person name="Vallenet D."/>
            <person name="Casiot C."/>
            <person name="Chane-Woon-Ming B."/>
            <person name="Giloteaux L."/>
            <person name="Barakat M."/>
            <person name="Bonnefoy V."/>
            <person name="Bruneel O."/>
            <person name="Chandler M."/>
            <person name="Cleiss J."/>
            <person name="Duran R."/>
            <person name="Elbaz-Poulichet F."/>
            <person name="Fonknechten N."/>
            <person name="Lauga B."/>
            <person name="Mornico D."/>
            <person name="Ortet P."/>
            <person name="Schaeffer C."/>
            <person name="Siguier P."/>
            <person name="Alexander Thil Smith A."/>
            <person name="Van Dorsselaer A."/>
            <person name="Weissenbach J."/>
            <person name="Medigue C."/>
            <person name="Le Paslier D."/>
        </authorList>
    </citation>
    <scope>NUCLEOTIDE SEQUENCE</scope>
</reference>
<evidence type="ECO:0000259" key="7">
    <source>
        <dbReference type="Pfam" id="PF08281"/>
    </source>
</evidence>
<evidence type="ECO:0000256" key="2">
    <source>
        <dbReference type="ARBA" id="ARBA00023015"/>
    </source>
</evidence>
<dbReference type="Pfam" id="PF08281">
    <property type="entry name" value="Sigma70_r4_2"/>
    <property type="match status" value="1"/>
</dbReference>
<sequence>METESKSMRGQFGEAEDTAALIAAMVEEHSGTLYRVAYSVLRNAADAEDAVQEAYLRVLRHRDSLSEIREARVWLVRIVWNVVLDKKRRNKVRPENEDVADLERSLPAEGLSAEERVASAEHHATVLRAINQLPEKEQRVLVLSAFEELSSVEIAQVLGTTESTVRSRLFRARNLMASLLSHTRGAR</sequence>
<keyword evidence="5" id="KW-0804">Transcription</keyword>
<dbReference type="GO" id="GO:0006352">
    <property type="term" value="P:DNA-templated transcription initiation"/>
    <property type="evidence" value="ECO:0007669"/>
    <property type="project" value="InterPro"/>
</dbReference>
<gene>
    <name evidence="8" type="ORF">CARN6_0108</name>
</gene>
<dbReference type="SUPFAM" id="SSF88946">
    <property type="entry name" value="Sigma2 domain of RNA polymerase sigma factors"/>
    <property type="match status" value="1"/>
</dbReference>
<comment type="similarity">
    <text evidence="1">Belongs to the sigma-70 factor family. ECF subfamily.</text>
</comment>
<proteinExistence type="inferred from homology"/>
<dbReference type="InterPro" id="IPR036388">
    <property type="entry name" value="WH-like_DNA-bd_sf"/>
</dbReference>
<dbReference type="InterPro" id="IPR013249">
    <property type="entry name" value="RNA_pol_sigma70_r4_t2"/>
</dbReference>
<evidence type="ECO:0000313" key="8">
    <source>
        <dbReference type="EMBL" id="CBI06833.1"/>
    </source>
</evidence>
<protein>
    <submittedName>
        <fullName evidence="8">Putative RNA polymerase sigma factor sigW (Sigma-W factor)</fullName>
    </submittedName>
</protein>
<keyword evidence="3" id="KW-0731">Sigma factor</keyword>
<dbReference type="NCBIfam" id="TIGR02937">
    <property type="entry name" value="sigma70-ECF"/>
    <property type="match status" value="1"/>
</dbReference>
<dbReference type="EMBL" id="CABQ01000025">
    <property type="protein sequence ID" value="CBI06833.1"/>
    <property type="molecule type" value="Genomic_DNA"/>
</dbReference>
<evidence type="ECO:0000256" key="4">
    <source>
        <dbReference type="ARBA" id="ARBA00023125"/>
    </source>
</evidence>
<comment type="caution">
    <text evidence="8">The sequence shown here is derived from an EMBL/GenBank/DDBJ whole genome shotgun (WGS) entry which is preliminary data.</text>
</comment>
<evidence type="ECO:0000256" key="1">
    <source>
        <dbReference type="ARBA" id="ARBA00010641"/>
    </source>
</evidence>
<dbReference type="PANTHER" id="PTHR43133:SF8">
    <property type="entry name" value="RNA POLYMERASE SIGMA FACTOR HI_1459-RELATED"/>
    <property type="match status" value="1"/>
</dbReference>
<dbReference type="AlphaFoldDB" id="E6QHW9"/>
<dbReference type="SUPFAM" id="SSF88659">
    <property type="entry name" value="Sigma3 and sigma4 domains of RNA polymerase sigma factors"/>
    <property type="match status" value="1"/>
</dbReference>
<dbReference type="InterPro" id="IPR013325">
    <property type="entry name" value="RNA_pol_sigma_r2"/>
</dbReference>
<dbReference type="Gene3D" id="1.10.1740.10">
    <property type="match status" value="1"/>
</dbReference>
<evidence type="ECO:0000259" key="6">
    <source>
        <dbReference type="Pfam" id="PF04542"/>
    </source>
</evidence>
<organism evidence="8">
    <name type="scientific">mine drainage metagenome</name>
    <dbReference type="NCBI Taxonomy" id="410659"/>
    <lineage>
        <taxon>unclassified sequences</taxon>
        <taxon>metagenomes</taxon>
        <taxon>ecological metagenomes</taxon>
    </lineage>
</organism>
<dbReference type="Gene3D" id="1.10.10.10">
    <property type="entry name" value="Winged helix-like DNA-binding domain superfamily/Winged helix DNA-binding domain"/>
    <property type="match status" value="1"/>
</dbReference>
<dbReference type="InterPro" id="IPR013324">
    <property type="entry name" value="RNA_pol_sigma_r3/r4-like"/>
</dbReference>
<dbReference type="InterPro" id="IPR039425">
    <property type="entry name" value="RNA_pol_sigma-70-like"/>
</dbReference>
<dbReference type="Pfam" id="PF04542">
    <property type="entry name" value="Sigma70_r2"/>
    <property type="match status" value="1"/>
</dbReference>